<keyword evidence="1" id="KW-0051">Antiviral defense</keyword>
<gene>
    <name evidence="3" type="ORF">D9Q81_07320</name>
</gene>
<feature type="domain" description="CRISPR type III-associated protein" evidence="2">
    <location>
        <begin position="34"/>
        <end position="165"/>
    </location>
</feature>
<name>A0A3R9PBW0_9CREN</name>
<dbReference type="GO" id="GO:0051607">
    <property type="term" value="P:defense response to virus"/>
    <property type="evidence" value="ECO:0007669"/>
    <property type="project" value="UniProtKB-KW"/>
</dbReference>
<evidence type="ECO:0000256" key="1">
    <source>
        <dbReference type="ARBA" id="ARBA00023118"/>
    </source>
</evidence>
<proteinExistence type="predicted"/>
<comment type="caution">
    <text evidence="3">The sequence shown here is derived from an EMBL/GenBank/DDBJ whole genome shotgun (WGS) entry which is preliminary data.</text>
</comment>
<reference evidence="3 4" key="1">
    <citation type="submission" date="2018-10" db="EMBL/GenBank/DDBJ databases">
        <title>Co-occurring genomic capacity for anaerobic methane metabolism and dissimilatory sulfite reduction discovered in the Korarchaeota.</title>
        <authorList>
            <person name="Mckay L.J."/>
            <person name="Dlakic M."/>
            <person name="Fields M.W."/>
            <person name="Delmont T.O."/>
            <person name="Eren A.M."/>
            <person name="Jay Z.J."/>
            <person name="Klingelsmith K.B."/>
            <person name="Rusch D.B."/>
            <person name="Inskeep W.P."/>
        </authorList>
    </citation>
    <scope>NUCLEOTIDE SEQUENCE [LARGE SCALE GENOMIC DNA]</scope>
    <source>
        <strain evidence="3 4">WS</strain>
    </source>
</reference>
<organism evidence="3 4">
    <name type="scientific">Candidatus Korarchaeum cryptofilum</name>
    <dbReference type="NCBI Taxonomy" id="498846"/>
    <lineage>
        <taxon>Archaea</taxon>
        <taxon>Thermoproteota</taxon>
        <taxon>Candidatus Korarchaeia</taxon>
        <taxon>Candidatus Korarchaeales</taxon>
        <taxon>Candidatus Korarchaeaceae</taxon>
        <taxon>Candidatus Korarchaeum</taxon>
    </lineage>
</organism>
<sequence>MAGWWDMSLRVIRERPKERNRLSGLSGALIFSARVIDPVHVGSGGPSLKGLEGFAKGEGREIGGVEEALDVIRIGGKPAIPGSSLKGTVRSRLELTFRGYNGSVPSCFSVIGDVKIPSWRHREIYRSSSENRGPPCDYLRYGTVCKVCDIFGAPGLASRVHFPNLIFGDEDEISSDLGRIVVIPRGAESEGALLFQGMEPYELGLVLIGMGNLKPLLIGRGKYRGMGRIQITPKSWLFTGRSREAFEGFATFEPAKLWERLVQEAKSKYTNYIVEEDFDARAKEVSH</sequence>
<dbReference type="AlphaFoldDB" id="A0A3R9PBW0"/>
<dbReference type="InterPro" id="IPR005537">
    <property type="entry name" value="RAMP_III_fam"/>
</dbReference>
<evidence type="ECO:0000259" key="2">
    <source>
        <dbReference type="Pfam" id="PF03787"/>
    </source>
</evidence>
<protein>
    <recommendedName>
        <fullName evidence="2">CRISPR type III-associated protein domain-containing protein</fullName>
    </recommendedName>
</protein>
<accession>A0A3R9PBW0</accession>
<dbReference type="Pfam" id="PF03787">
    <property type="entry name" value="RAMPs"/>
    <property type="match status" value="1"/>
</dbReference>
<evidence type="ECO:0000313" key="4">
    <source>
        <dbReference type="Proteomes" id="UP000278149"/>
    </source>
</evidence>
<dbReference type="Proteomes" id="UP000278149">
    <property type="component" value="Unassembled WGS sequence"/>
</dbReference>
<dbReference type="EMBL" id="RCOR01000040">
    <property type="protein sequence ID" value="RSN67855.1"/>
    <property type="molecule type" value="Genomic_DNA"/>
</dbReference>
<evidence type="ECO:0000313" key="3">
    <source>
        <dbReference type="EMBL" id="RSN67855.1"/>
    </source>
</evidence>